<dbReference type="EMBL" id="CM056742">
    <property type="protein sequence ID" value="KAJ8676297.1"/>
    <property type="molecule type" value="Genomic_DNA"/>
</dbReference>
<evidence type="ECO:0000313" key="2">
    <source>
        <dbReference type="Proteomes" id="UP001239111"/>
    </source>
</evidence>
<evidence type="ECO:0000313" key="1">
    <source>
        <dbReference type="EMBL" id="KAJ8676297.1"/>
    </source>
</evidence>
<keyword evidence="2" id="KW-1185">Reference proteome</keyword>
<reference evidence="1" key="1">
    <citation type="submission" date="2023-04" db="EMBL/GenBank/DDBJ databases">
        <title>A chromosome-level genome assembly of the parasitoid wasp Eretmocerus hayati.</title>
        <authorList>
            <person name="Zhong Y."/>
            <person name="Liu S."/>
            <person name="Liu Y."/>
        </authorList>
    </citation>
    <scope>NUCLEOTIDE SEQUENCE</scope>
    <source>
        <strain evidence="1">ZJU_SS_LIU_2023</strain>
    </source>
</reference>
<comment type="caution">
    <text evidence="1">The sequence shown here is derived from an EMBL/GenBank/DDBJ whole genome shotgun (WGS) entry which is preliminary data.</text>
</comment>
<name>A0ACC2NYW0_9HYME</name>
<gene>
    <name evidence="1" type="ORF">QAD02_012084</name>
</gene>
<organism evidence="1 2">
    <name type="scientific">Eretmocerus hayati</name>
    <dbReference type="NCBI Taxonomy" id="131215"/>
    <lineage>
        <taxon>Eukaryota</taxon>
        <taxon>Metazoa</taxon>
        <taxon>Ecdysozoa</taxon>
        <taxon>Arthropoda</taxon>
        <taxon>Hexapoda</taxon>
        <taxon>Insecta</taxon>
        <taxon>Pterygota</taxon>
        <taxon>Neoptera</taxon>
        <taxon>Endopterygota</taxon>
        <taxon>Hymenoptera</taxon>
        <taxon>Apocrita</taxon>
        <taxon>Proctotrupomorpha</taxon>
        <taxon>Chalcidoidea</taxon>
        <taxon>Aphelinidae</taxon>
        <taxon>Aphelininae</taxon>
        <taxon>Eretmocerus</taxon>
    </lineage>
</organism>
<accession>A0ACC2NYW0</accession>
<sequence length="410" mass="45734">MSPKKSTPMLMLITLICMVMASHAFDTNSFSRWINYDPESLLVGFTLQKTNLSYILCKNEGDYSEETCSLIIETNPSNDTSTVRSATCDFPLKPEKGYELGTVTNISPITNNRTFVGWSENSRLNQTVLLKFFLIDSENCTIITNKISLGSSYLGKIFILTSNKSFEVVYEAKSICKNMCSEIFTSGGKKISGPADFDLSNQTTTKVLLPTEVDDDLSGIGGCFAFKSEERLNASLIFTEIFRSTFGLKQNGSQRAGVSTAHGILSVCKRVTSDKKSLNCSQGDLKNWVKLSFDHEPQNSMIYSLREKGYLVMTSHLSKSLKKNRKTSFVFFLTAFDHQGHEMTRLEITKLGCYGGLSLLHGQFFESESDEYCISLLEHSAEHFHLFSRCLPKELLLPSSTSSTLPASVR</sequence>
<dbReference type="Proteomes" id="UP001239111">
    <property type="component" value="Chromosome 2"/>
</dbReference>
<proteinExistence type="predicted"/>
<protein>
    <submittedName>
        <fullName evidence="1">Uncharacterized protein</fullName>
    </submittedName>
</protein>